<dbReference type="GO" id="GO:0015937">
    <property type="term" value="P:coenzyme A biosynthetic process"/>
    <property type="evidence" value="ECO:0007669"/>
    <property type="project" value="UniProtKB-UniRule"/>
</dbReference>
<dbReference type="InterPro" id="IPR043129">
    <property type="entry name" value="ATPase_NBD"/>
</dbReference>
<dbReference type="RefSeq" id="WP_194539454.1">
    <property type="nucleotide sequence ID" value="NZ_JACEFB010000016.1"/>
</dbReference>
<feature type="binding site" evidence="16">
    <location>
        <begin position="8"/>
        <end position="15"/>
    </location>
    <ligand>
        <name>ATP</name>
        <dbReference type="ChEBI" id="CHEBI:30616"/>
    </ligand>
</feature>
<sequence>MTPDVVADVGNSRLKWGRCQPGRIAEMVSLPLDDPQSWEEQRRRWRLPQPCHWAIASVNPPAAERFRRWLQSHGEAAYLFENPALLPLHLGVDQPREVGWDRLLNAVAAHCLAAPAPAVIIALGTAMTVDVVDGQGVFRGGAILPGPRLLADALHRHTALLPYLDVSELPAVVAPGTNTGDAILAGIRAALVGGALLLLHHYADHFPAPWVFLTGGALGDLAQWNFGGRFRGTRHVPALTLEGLRIAAESLPDPPPSEAPPSSAASEKPTIPLS</sequence>
<evidence type="ECO:0000256" key="7">
    <source>
        <dbReference type="ARBA" id="ARBA00022490"/>
    </source>
</evidence>
<dbReference type="SUPFAM" id="SSF53067">
    <property type="entry name" value="Actin-like ATPase domain"/>
    <property type="match status" value="2"/>
</dbReference>
<evidence type="ECO:0000256" key="13">
    <source>
        <dbReference type="ARBA" id="ARBA00022993"/>
    </source>
</evidence>
<comment type="subunit">
    <text evidence="5 16">Homodimer.</text>
</comment>
<proteinExistence type="inferred from homology"/>
<dbReference type="InterPro" id="IPR004619">
    <property type="entry name" value="Type_III_PanK"/>
</dbReference>
<comment type="subcellular location">
    <subcellularLocation>
        <location evidence="3 16">Cytoplasm</location>
    </subcellularLocation>
</comment>
<keyword evidence="8 16" id="KW-0808">Transferase</keyword>
<comment type="catalytic activity">
    <reaction evidence="1 16">
        <text>(R)-pantothenate + ATP = (R)-4'-phosphopantothenate + ADP + H(+)</text>
        <dbReference type="Rhea" id="RHEA:16373"/>
        <dbReference type="ChEBI" id="CHEBI:10986"/>
        <dbReference type="ChEBI" id="CHEBI:15378"/>
        <dbReference type="ChEBI" id="CHEBI:29032"/>
        <dbReference type="ChEBI" id="CHEBI:30616"/>
        <dbReference type="ChEBI" id="CHEBI:456216"/>
        <dbReference type="EC" id="2.7.1.33"/>
    </reaction>
</comment>
<comment type="caution">
    <text evidence="18">The sequence shown here is derived from an EMBL/GenBank/DDBJ whole genome shotgun (WGS) entry which is preliminary data.</text>
</comment>
<evidence type="ECO:0000256" key="14">
    <source>
        <dbReference type="ARBA" id="ARBA00038036"/>
    </source>
</evidence>
<evidence type="ECO:0000256" key="10">
    <source>
        <dbReference type="ARBA" id="ARBA00022777"/>
    </source>
</evidence>
<evidence type="ECO:0000256" key="3">
    <source>
        <dbReference type="ARBA" id="ARBA00004496"/>
    </source>
</evidence>
<dbReference type="EMBL" id="JACEFB010000016">
    <property type="protein sequence ID" value="MBA2227589.1"/>
    <property type="molecule type" value="Genomic_DNA"/>
</dbReference>
<keyword evidence="13 16" id="KW-0173">Coenzyme A biosynthesis</keyword>
<reference evidence="18 19" key="1">
    <citation type="submission" date="2020-07" db="EMBL/GenBank/DDBJ databases">
        <title>Thermogemmata thermophila gen. nov., sp. nov., a novel moderate thermophilic planctomycete from a Kamchatka hot spring.</title>
        <authorList>
            <person name="Elcheninov A.G."/>
            <person name="Podosokorskaya O.A."/>
            <person name="Kovaleva O.L."/>
            <person name="Novikov A."/>
            <person name="Bonch-Osmolovskaya E.A."/>
            <person name="Toshchakov S.V."/>
            <person name="Kublanov I.V."/>
        </authorList>
    </citation>
    <scope>NUCLEOTIDE SEQUENCE [LARGE SCALE GENOMIC DNA]</scope>
    <source>
        <strain evidence="18 19">2918</strain>
    </source>
</reference>
<comment type="caution">
    <text evidence="16">Lacks conserved residue(s) required for the propagation of feature annotation.</text>
</comment>
<dbReference type="GO" id="GO:0005737">
    <property type="term" value="C:cytoplasm"/>
    <property type="evidence" value="ECO:0007669"/>
    <property type="project" value="UniProtKB-SubCell"/>
</dbReference>
<feature type="binding site" evidence="16">
    <location>
        <position position="125"/>
    </location>
    <ligand>
        <name>ATP</name>
        <dbReference type="ChEBI" id="CHEBI:30616"/>
    </ligand>
</feature>
<dbReference type="GO" id="GO:0005524">
    <property type="term" value="F:ATP binding"/>
    <property type="evidence" value="ECO:0007669"/>
    <property type="project" value="UniProtKB-UniRule"/>
</dbReference>
<feature type="binding site" evidence="16">
    <location>
        <position position="179"/>
    </location>
    <ligand>
        <name>substrate</name>
    </ligand>
</feature>
<dbReference type="UniPathway" id="UPA00241">
    <property type="reaction ID" value="UER00352"/>
</dbReference>
<keyword evidence="12 16" id="KW-0630">Potassium</keyword>
<dbReference type="EC" id="2.7.1.33" evidence="6 16"/>
<evidence type="ECO:0000256" key="4">
    <source>
        <dbReference type="ARBA" id="ARBA00005225"/>
    </source>
</evidence>
<evidence type="ECO:0000313" key="18">
    <source>
        <dbReference type="EMBL" id="MBA2227589.1"/>
    </source>
</evidence>
<evidence type="ECO:0000256" key="1">
    <source>
        <dbReference type="ARBA" id="ARBA00001206"/>
    </source>
</evidence>
<accession>A0A7V9AD02</accession>
<evidence type="ECO:0000256" key="17">
    <source>
        <dbReference type="SAM" id="MobiDB-lite"/>
    </source>
</evidence>
<dbReference type="AlphaFoldDB" id="A0A7V9AD02"/>
<comment type="cofactor">
    <cofactor evidence="2">
        <name>K(+)</name>
        <dbReference type="ChEBI" id="CHEBI:29103"/>
    </cofactor>
</comment>
<comment type="similarity">
    <text evidence="14 16">Belongs to the type III pantothenate kinase family.</text>
</comment>
<comment type="cofactor">
    <cofactor evidence="16">
        <name>NH4(+)</name>
        <dbReference type="ChEBI" id="CHEBI:28938"/>
    </cofactor>
    <cofactor evidence="16">
        <name>K(+)</name>
        <dbReference type="ChEBI" id="CHEBI:29103"/>
    </cofactor>
    <text evidence="16">A monovalent cation. Ammonium or potassium.</text>
</comment>
<evidence type="ECO:0000256" key="8">
    <source>
        <dbReference type="ARBA" id="ARBA00022679"/>
    </source>
</evidence>
<keyword evidence="19" id="KW-1185">Reference proteome</keyword>
<gene>
    <name evidence="16" type="primary">coaX</name>
    <name evidence="18" type="ORF">H0921_15630</name>
</gene>
<evidence type="ECO:0000256" key="6">
    <source>
        <dbReference type="ARBA" id="ARBA00012102"/>
    </source>
</evidence>
<dbReference type="NCBIfam" id="TIGR00671">
    <property type="entry name" value="baf"/>
    <property type="match status" value="1"/>
</dbReference>
<feature type="active site" description="Proton acceptor" evidence="16">
    <location>
        <position position="101"/>
    </location>
</feature>
<dbReference type="Proteomes" id="UP000542342">
    <property type="component" value="Unassembled WGS sequence"/>
</dbReference>
<evidence type="ECO:0000256" key="9">
    <source>
        <dbReference type="ARBA" id="ARBA00022741"/>
    </source>
</evidence>
<dbReference type="Gene3D" id="3.30.420.40">
    <property type="match status" value="2"/>
</dbReference>
<organism evidence="18 19">
    <name type="scientific">Thermogemmata fonticola</name>
    <dbReference type="NCBI Taxonomy" id="2755323"/>
    <lineage>
        <taxon>Bacteria</taxon>
        <taxon>Pseudomonadati</taxon>
        <taxon>Planctomycetota</taxon>
        <taxon>Planctomycetia</taxon>
        <taxon>Gemmatales</taxon>
        <taxon>Gemmataceae</taxon>
        <taxon>Thermogemmata</taxon>
    </lineage>
</organism>
<dbReference type="Pfam" id="PF03309">
    <property type="entry name" value="Pan_kinase"/>
    <property type="match status" value="1"/>
</dbReference>
<evidence type="ECO:0000256" key="12">
    <source>
        <dbReference type="ARBA" id="ARBA00022958"/>
    </source>
</evidence>
<evidence type="ECO:0000313" key="19">
    <source>
        <dbReference type="Proteomes" id="UP000542342"/>
    </source>
</evidence>
<feature type="compositionally biased region" description="Low complexity" evidence="17">
    <location>
        <begin position="260"/>
        <end position="274"/>
    </location>
</feature>
<dbReference type="CDD" id="cd24015">
    <property type="entry name" value="ASKHA_NBD_PanK-III"/>
    <property type="match status" value="1"/>
</dbReference>
<keyword evidence="7 16" id="KW-0963">Cytoplasm</keyword>
<comment type="function">
    <text evidence="16">Catalyzes the phosphorylation of pantothenate (Pan), the first step in CoA biosynthesis.</text>
</comment>
<evidence type="ECO:0000256" key="2">
    <source>
        <dbReference type="ARBA" id="ARBA00001958"/>
    </source>
</evidence>
<dbReference type="PANTHER" id="PTHR34265:SF1">
    <property type="entry name" value="TYPE III PANTOTHENATE KINASE"/>
    <property type="match status" value="1"/>
</dbReference>
<evidence type="ECO:0000256" key="16">
    <source>
        <dbReference type="HAMAP-Rule" id="MF_01274"/>
    </source>
</evidence>
<protein>
    <recommendedName>
        <fullName evidence="15 16">Type III pantothenate kinase</fullName>
        <ecNumber evidence="6 16">2.7.1.33</ecNumber>
    </recommendedName>
    <alternativeName>
        <fullName evidence="16">PanK-III</fullName>
    </alternativeName>
    <alternativeName>
        <fullName evidence="16">Pantothenic acid kinase</fullName>
    </alternativeName>
</protein>
<evidence type="ECO:0000256" key="5">
    <source>
        <dbReference type="ARBA" id="ARBA00011738"/>
    </source>
</evidence>
<feature type="region of interest" description="Disordered" evidence="17">
    <location>
        <begin position="249"/>
        <end position="274"/>
    </location>
</feature>
<dbReference type="GO" id="GO:0004594">
    <property type="term" value="F:pantothenate kinase activity"/>
    <property type="evidence" value="ECO:0007669"/>
    <property type="project" value="UniProtKB-UniRule"/>
</dbReference>
<keyword evidence="11 16" id="KW-0067">ATP-binding</keyword>
<evidence type="ECO:0000256" key="11">
    <source>
        <dbReference type="ARBA" id="ARBA00022840"/>
    </source>
</evidence>
<evidence type="ECO:0000256" key="15">
    <source>
        <dbReference type="ARBA" id="ARBA00040883"/>
    </source>
</evidence>
<keyword evidence="10 16" id="KW-0418">Kinase</keyword>
<feature type="binding site" evidence="16">
    <location>
        <begin position="99"/>
        <end position="102"/>
    </location>
    <ligand>
        <name>substrate</name>
    </ligand>
</feature>
<name>A0A7V9AD02_9BACT</name>
<keyword evidence="9 16" id="KW-0547">Nucleotide-binding</keyword>
<comment type="pathway">
    <text evidence="4 16">Cofactor biosynthesis; coenzyme A biosynthesis; CoA from (R)-pantothenate: step 1/5.</text>
</comment>
<dbReference type="PANTHER" id="PTHR34265">
    <property type="entry name" value="TYPE III PANTOTHENATE KINASE"/>
    <property type="match status" value="1"/>
</dbReference>
<dbReference type="HAMAP" id="MF_01274">
    <property type="entry name" value="Pantothen_kinase_3"/>
    <property type="match status" value="1"/>
</dbReference>